<evidence type="ECO:0000313" key="4">
    <source>
        <dbReference type="EnsemblPlants" id="OBART07G10270.1"/>
    </source>
</evidence>
<keyword evidence="2" id="KW-0812">Transmembrane</keyword>
<reference evidence="4" key="1">
    <citation type="journal article" date="2009" name="Rice">
        <title>De Novo Next Generation Sequencing of Plant Genomes.</title>
        <authorList>
            <person name="Rounsley S."/>
            <person name="Marri P.R."/>
            <person name="Yu Y."/>
            <person name="He R."/>
            <person name="Sisneros N."/>
            <person name="Goicoechea J.L."/>
            <person name="Lee S.J."/>
            <person name="Angelova A."/>
            <person name="Kudrna D."/>
            <person name="Luo M."/>
            <person name="Affourtit J."/>
            <person name="Desany B."/>
            <person name="Knight J."/>
            <person name="Niazi F."/>
            <person name="Egholm M."/>
            <person name="Wing R.A."/>
        </authorList>
    </citation>
    <scope>NUCLEOTIDE SEQUENCE [LARGE SCALE GENOMIC DNA]</scope>
    <source>
        <strain evidence="4">cv. IRGC 105608</strain>
    </source>
</reference>
<evidence type="ECO:0000256" key="1">
    <source>
        <dbReference type="SAM" id="MobiDB-lite"/>
    </source>
</evidence>
<keyword evidence="2" id="KW-1133">Transmembrane helix</keyword>
<dbReference type="EnsemblPlants" id="OBART07G10270.1">
    <property type="protein sequence ID" value="OBART07G10270.1"/>
    <property type="gene ID" value="OBART07G10270"/>
</dbReference>
<feature type="compositionally biased region" description="Acidic residues" evidence="1">
    <location>
        <begin position="386"/>
        <end position="398"/>
    </location>
</feature>
<proteinExistence type="predicted"/>
<dbReference type="eggNOG" id="ENOG502R6VC">
    <property type="taxonomic scope" value="Eukaryota"/>
</dbReference>
<feature type="transmembrane region" description="Helical" evidence="2">
    <location>
        <begin position="123"/>
        <end position="140"/>
    </location>
</feature>
<feature type="region of interest" description="Disordered" evidence="1">
    <location>
        <begin position="369"/>
        <end position="398"/>
    </location>
</feature>
<dbReference type="Gramene" id="OBART07G10270.1">
    <property type="protein sequence ID" value="OBART07G10270.1"/>
    <property type="gene ID" value="OBART07G10270"/>
</dbReference>
<feature type="transmembrane region" description="Helical" evidence="2">
    <location>
        <begin position="81"/>
        <end position="103"/>
    </location>
</feature>
<dbReference type="AlphaFoldDB" id="A0A0D3GPM7"/>
<dbReference type="HOGENOM" id="CLU_654496_0_0_1"/>
<dbReference type="Proteomes" id="UP000026960">
    <property type="component" value="Chromosome 7"/>
</dbReference>
<feature type="compositionally biased region" description="Basic and acidic residues" evidence="1">
    <location>
        <begin position="369"/>
        <end position="385"/>
    </location>
</feature>
<evidence type="ECO:0000256" key="3">
    <source>
        <dbReference type="SAM" id="SignalP"/>
    </source>
</evidence>
<accession>A0A0D3GPM7</accession>
<name>A0A0D3GPM7_9ORYZ</name>
<feature type="chain" id="PRO_5002262790" evidence="3">
    <location>
        <begin position="20"/>
        <end position="420"/>
    </location>
</feature>
<feature type="signal peptide" evidence="3">
    <location>
        <begin position="1"/>
        <end position="19"/>
    </location>
</feature>
<organism evidence="4">
    <name type="scientific">Oryza barthii</name>
    <dbReference type="NCBI Taxonomy" id="65489"/>
    <lineage>
        <taxon>Eukaryota</taxon>
        <taxon>Viridiplantae</taxon>
        <taxon>Streptophyta</taxon>
        <taxon>Embryophyta</taxon>
        <taxon>Tracheophyta</taxon>
        <taxon>Spermatophyta</taxon>
        <taxon>Magnoliopsida</taxon>
        <taxon>Liliopsida</taxon>
        <taxon>Poales</taxon>
        <taxon>Poaceae</taxon>
        <taxon>BOP clade</taxon>
        <taxon>Oryzoideae</taxon>
        <taxon>Oryzeae</taxon>
        <taxon>Oryzinae</taxon>
        <taxon>Oryza</taxon>
    </lineage>
</organism>
<sequence length="420" mass="47350">MPFPYFLLAPLLTPLPHSASDPQPKYPTTVSQIIQWRQQRKIVHMPPLCSELYFAYGLRYWRNFGTIYLRRLGLSRFIAKINISLCCLSCHSFLYISPFIVSISNKNSNISAKIISINSLKKLSISLGFILIVSSTYMYISPYSPQFPQNNLERKIQIRRMLQVQGSLRVHTFSSAAIVHAVETSDEDSDPSHFCAVPQNGKKASRKEIKRRIKKLLSSLGQKHHISKVFFRSRSEAANSNAVIDNRGGGQSDMETFVSAKSSELCSFRTDDDDSESRSFRLSPLPIFPTGGIEFQPPASPVKIIKKLPFGYIIGRQLDGAPAAAAPSTKLSLSFKKLMHRLVDIQLKSKSKMIKKKVLRALKGRFGGGERRGRDGHVREGKESSDYGDGDGDGDDEDVFWRKDVRGLRCRRVEDNDLPY</sequence>
<keyword evidence="3" id="KW-0732">Signal</keyword>
<dbReference type="PaxDb" id="65489-OBART07G10270.1"/>
<evidence type="ECO:0000256" key="2">
    <source>
        <dbReference type="SAM" id="Phobius"/>
    </source>
</evidence>
<evidence type="ECO:0000313" key="5">
    <source>
        <dbReference type="Proteomes" id="UP000026960"/>
    </source>
</evidence>
<reference evidence="4" key="2">
    <citation type="submission" date="2015-03" db="UniProtKB">
        <authorList>
            <consortium name="EnsemblPlants"/>
        </authorList>
    </citation>
    <scope>IDENTIFICATION</scope>
</reference>
<protein>
    <submittedName>
        <fullName evidence="4">Uncharacterized protein</fullName>
    </submittedName>
</protein>
<keyword evidence="2" id="KW-0472">Membrane</keyword>
<keyword evidence="5" id="KW-1185">Reference proteome</keyword>